<evidence type="ECO:0000313" key="3">
    <source>
        <dbReference type="Proteomes" id="UP000285232"/>
    </source>
</evidence>
<name>A0A419RV61_9SPHN</name>
<evidence type="ECO:0000259" key="1">
    <source>
        <dbReference type="Pfam" id="PF04273"/>
    </source>
</evidence>
<dbReference type="InterPro" id="IPR005939">
    <property type="entry name" value="BLH_phosphatase-like"/>
</dbReference>
<comment type="caution">
    <text evidence="2">The sequence shown here is derived from an EMBL/GenBank/DDBJ whole genome shotgun (WGS) entry which is preliminary data.</text>
</comment>
<keyword evidence="3" id="KW-1185">Reference proteome</keyword>
<organism evidence="2 3">
    <name type="scientific">Aurantiacibacter aquimixticola</name>
    <dbReference type="NCBI Taxonomy" id="1958945"/>
    <lineage>
        <taxon>Bacteria</taxon>
        <taxon>Pseudomonadati</taxon>
        <taxon>Pseudomonadota</taxon>
        <taxon>Alphaproteobacteria</taxon>
        <taxon>Sphingomonadales</taxon>
        <taxon>Erythrobacteraceae</taxon>
        <taxon>Aurantiacibacter</taxon>
    </lineage>
</organism>
<accession>A0A419RV61</accession>
<protein>
    <submittedName>
        <fullName evidence="2">TIGR01244 family phosphatase</fullName>
    </submittedName>
</protein>
<gene>
    <name evidence="2" type="ORF">D6201_10205</name>
</gene>
<dbReference type="GO" id="GO:0016787">
    <property type="term" value="F:hydrolase activity"/>
    <property type="evidence" value="ECO:0007669"/>
    <property type="project" value="InterPro"/>
</dbReference>
<dbReference type="OrthoDB" id="9805710at2"/>
<dbReference type="Gene3D" id="3.90.190.10">
    <property type="entry name" value="Protein tyrosine phosphatase superfamily"/>
    <property type="match status" value="1"/>
</dbReference>
<dbReference type="RefSeq" id="WP_120048686.1">
    <property type="nucleotide sequence ID" value="NZ_RAHX01000001.1"/>
</dbReference>
<dbReference type="InterPro" id="IPR029021">
    <property type="entry name" value="Prot-tyrosine_phosphatase-like"/>
</dbReference>
<dbReference type="EMBL" id="RAHX01000001">
    <property type="protein sequence ID" value="RJY09676.1"/>
    <property type="molecule type" value="Genomic_DNA"/>
</dbReference>
<sequence>MTDFRILSETVSASPQITTGDVAEAKAQGFAMIVNNRPDGEVPGQPAGSDIEACAAEHGLAYRAIPVGQAGFGPPQIAAMQAALAEADGKVLAYCRSGTRSTFLWALARASEGDSPETLAEAAARAGYDLNPMKDAMATLSAKARG</sequence>
<dbReference type="NCBIfam" id="TIGR01244">
    <property type="entry name" value="TIGR01244 family sulfur transferase"/>
    <property type="match status" value="1"/>
</dbReference>
<proteinExistence type="predicted"/>
<feature type="domain" description="Beta-lactamase hydrolase-like protein phosphatase-like" evidence="1">
    <location>
        <begin position="3"/>
        <end position="110"/>
    </location>
</feature>
<dbReference type="SUPFAM" id="SSF52799">
    <property type="entry name" value="(Phosphotyrosine protein) phosphatases II"/>
    <property type="match status" value="1"/>
</dbReference>
<dbReference type="Pfam" id="PF04273">
    <property type="entry name" value="BLH_phosphatase"/>
    <property type="match status" value="1"/>
</dbReference>
<dbReference type="AlphaFoldDB" id="A0A419RV61"/>
<dbReference type="Proteomes" id="UP000285232">
    <property type="component" value="Unassembled WGS sequence"/>
</dbReference>
<reference evidence="2 3" key="1">
    <citation type="journal article" date="2017" name="Int. J. Syst. Evol. Microbiol.">
        <title>Erythrobacter aquimixticola sp. nov., isolated from the junction between the ocean and a freshwater spring.</title>
        <authorList>
            <person name="Park S."/>
            <person name="Jung Y.T."/>
            <person name="Choi S.J."/>
            <person name="Yoon J.H."/>
        </authorList>
    </citation>
    <scope>NUCLEOTIDE SEQUENCE [LARGE SCALE GENOMIC DNA]</scope>
    <source>
        <strain evidence="2 3">JSSK-14</strain>
    </source>
</reference>
<evidence type="ECO:0000313" key="2">
    <source>
        <dbReference type="EMBL" id="RJY09676.1"/>
    </source>
</evidence>